<organism evidence="1 2">
    <name type="scientific">Empedobacter falsenii</name>
    <dbReference type="NCBI Taxonomy" id="343874"/>
    <lineage>
        <taxon>Bacteria</taxon>
        <taxon>Pseudomonadati</taxon>
        <taxon>Bacteroidota</taxon>
        <taxon>Flavobacteriia</taxon>
        <taxon>Flavobacteriales</taxon>
        <taxon>Weeksellaceae</taxon>
        <taxon>Empedobacter</taxon>
    </lineage>
</organism>
<sequence>MKILLFFLFPIALFAQEVAQNDNLKNKLLMNFAQQSGYFDFKYSQDLSLEKNNELILDNVKNYINQPTSISPLKPVVERISYEYDDSKTYGQNLFRSTVHELFFSKPLKLGK</sequence>
<dbReference type="EMBL" id="CP040908">
    <property type="protein sequence ID" value="QLL57162.1"/>
    <property type="molecule type" value="Genomic_DNA"/>
</dbReference>
<gene>
    <name evidence="1" type="ORF">FH779_03245</name>
</gene>
<protein>
    <submittedName>
        <fullName evidence="1">Uncharacterized protein</fullName>
    </submittedName>
</protein>
<proteinExistence type="predicted"/>
<evidence type="ECO:0000313" key="2">
    <source>
        <dbReference type="Proteomes" id="UP000510643"/>
    </source>
</evidence>
<keyword evidence="2" id="KW-1185">Reference proteome</keyword>
<dbReference type="AlphaFoldDB" id="A0A7H9DPR2"/>
<reference evidence="1 2" key="1">
    <citation type="submission" date="2019-06" db="EMBL/GenBank/DDBJ databases">
        <title>Emergence of pandrug resistant Empedobacter falsenii in China.</title>
        <authorList>
            <person name="Dong N."/>
            <person name="Chen S."/>
            <person name="Zhang R."/>
        </authorList>
    </citation>
    <scope>NUCLEOTIDE SEQUENCE [LARGE SCALE GENOMIC DNA]</scope>
    <source>
        <strain evidence="1 2">1681-1</strain>
    </source>
</reference>
<name>A0A7H9DPR2_9FLAO</name>
<evidence type="ECO:0000313" key="1">
    <source>
        <dbReference type="EMBL" id="QLL57162.1"/>
    </source>
</evidence>
<dbReference type="RefSeq" id="WP_180906034.1">
    <property type="nucleotide sequence ID" value="NZ_CP040908.1"/>
</dbReference>
<accession>A0A7H9DPR2</accession>
<dbReference type="GeneID" id="78400451"/>
<dbReference type="KEGG" id="efal:FH779_03245"/>
<dbReference type="Proteomes" id="UP000510643">
    <property type="component" value="Chromosome"/>
</dbReference>